<dbReference type="PANTHER" id="PTHR10629">
    <property type="entry name" value="CYTOSINE-SPECIFIC METHYLTRANSFERASE"/>
    <property type="match status" value="1"/>
</dbReference>
<dbReference type="GO" id="GO:0044027">
    <property type="term" value="P:negative regulation of gene expression via chromosomal CpG island methylation"/>
    <property type="evidence" value="ECO:0007669"/>
    <property type="project" value="TreeGrafter"/>
</dbReference>
<dbReference type="GO" id="GO:0032259">
    <property type="term" value="P:methylation"/>
    <property type="evidence" value="ECO:0007669"/>
    <property type="project" value="UniProtKB-KW"/>
</dbReference>
<accession>A0A382X5Q8</accession>
<dbReference type="GO" id="GO:0005634">
    <property type="term" value="C:nucleus"/>
    <property type="evidence" value="ECO:0007669"/>
    <property type="project" value="TreeGrafter"/>
</dbReference>
<dbReference type="InterPro" id="IPR001525">
    <property type="entry name" value="C5_MeTfrase"/>
</dbReference>
<evidence type="ECO:0000256" key="4">
    <source>
        <dbReference type="ARBA" id="ARBA00022691"/>
    </source>
</evidence>
<keyword evidence="2" id="KW-0489">Methyltransferase</keyword>
<reference evidence="5" key="1">
    <citation type="submission" date="2018-05" db="EMBL/GenBank/DDBJ databases">
        <authorList>
            <person name="Lanie J.A."/>
            <person name="Ng W.-L."/>
            <person name="Kazmierczak K.M."/>
            <person name="Andrzejewski T.M."/>
            <person name="Davidsen T.M."/>
            <person name="Wayne K.J."/>
            <person name="Tettelin H."/>
            <person name="Glass J.I."/>
            <person name="Rusch D."/>
            <person name="Podicherti R."/>
            <person name="Tsui H.-C.T."/>
            <person name="Winkler M.E."/>
        </authorList>
    </citation>
    <scope>NUCLEOTIDE SEQUENCE</scope>
</reference>
<dbReference type="Gene3D" id="3.40.50.150">
    <property type="entry name" value="Vaccinia Virus protein VP39"/>
    <property type="match status" value="1"/>
</dbReference>
<evidence type="ECO:0000313" key="5">
    <source>
        <dbReference type="EMBL" id="SVD65955.1"/>
    </source>
</evidence>
<dbReference type="SUPFAM" id="SSF53335">
    <property type="entry name" value="S-adenosyl-L-methionine-dependent methyltransferases"/>
    <property type="match status" value="1"/>
</dbReference>
<dbReference type="InterPro" id="IPR029063">
    <property type="entry name" value="SAM-dependent_MTases_sf"/>
</dbReference>
<evidence type="ECO:0000256" key="3">
    <source>
        <dbReference type="ARBA" id="ARBA00022679"/>
    </source>
</evidence>
<proteinExistence type="predicted"/>
<evidence type="ECO:0000256" key="1">
    <source>
        <dbReference type="ARBA" id="ARBA00011975"/>
    </source>
</evidence>
<organism evidence="5">
    <name type="scientific">marine metagenome</name>
    <dbReference type="NCBI Taxonomy" id="408172"/>
    <lineage>
        <taxon>unclassified sequences</taxon>
        <taxon>metagenomes</taxon>
        <taxon>ecological metagenomes</taxon>
    </lineage>
</organism>
<dbReference type="GO" id="GO:0003886">
    <property type="term" value="F:DNA (cytosine-5-)-methyltransferase activity"/>
    <property type="evidence" value="ECO:0007669"/>
    <property type="project" value="UniProtKB-EC"/>
</dbReference>
<dbReference type="EMBL" id="UINC01164880">
    <property type="protein sequence ID" value="SVD65955.1"/>
    <property type="molecule type" value="Genomic_DNA"/>
</dbReference>
<gene>
    <name evidence="5" type="ORF">METZ01_LOCUS418809</name>
</gene>
<dbReference type="PANTHER" id="PTHR10629:SF52">
    <property type="entry name" value="DNA (CYTOSINE-5)-METHYLTRANSFERASE 1"/>
    <property type="match status" value="1"/>
</dbReference>
<evidence type="ECO:0000256" key="2">
    <source>
        <dbReference type="ARBA" id="ARBA00022603"/>
    </source>
</evidence>
<keyword evidence="3" id="KW-0808">Transferase</keyword>
<keyword evidence="4" id="KW-0949">S-adenosyl-L-methionine</keyword>
<sequence length="113" mass="12118">MSWKAFDLYCGLGGLGLGLQRSGLEVIGGIDNWQPAVDANSELLGHKAHKAEVKDADEIILDSGWTADEGILTGGPPCQGFSLANQRRSGSTKKSEVFNYVDLINRLKPAAFI</sequence>
<dbReference type="InterPro" id="IPR050390">
    <property type="entry name" value="C5-Methyltransferase"/>
</dbReference>
<dbReference type="GO" id="GO:0003677">
    <property type="term" value="F:DNA binding"/>
    <property type="evidence" value="ECO:0007669"/>
    <property type="project" value="TreeGrafter"/>
</dbReference>
<name>A0A382X5Q8_9ZZZZ</name>
<dbReference type="Pfam" id="PF00145">
    <property type="entry name" value="DNA_methylase"/>
    <property type="match status" value="1"/>
</dbReference>
<dbReference type="PROSITE" id="PS51679">
    <property type="entry name" value="SAM_MT_C5"/>
    <property type="match status" value="1"/>
</dbReference>
<dbReference type="AlphaFoldDB" id="A0A382X5Q8"/>
<dbReference type="EC" id="2.1.1.37" evidence="1"/>
<feature type="non-terminal residue" evidence="5">
    <location>
        <position position="113"/>
    </location>
</feature>
<protein>
    <recommendedName>
        <fullName evidence="1">DNA (cytosine-5-)-methyltransferase</fullName>
        <ecNumber evidence="1">2.1.1.37</ecNumber>
    </recommendedName>
</protein>